<dbReference type="InterPro" id="IPR023214">
    <property type="entry name" value="HAD_sf"/>
</dbReference>
<dbReference type="InterPro" id="IPR036412">
    <property type="entry name" value="HAD-like_sf"/>
</dbReference>
<evidence type="ECO:0000313" key="2">
    <source>
        <dbReference type="EMBL" id="RUR23727.1"/>
    </source>
</evidence>
<dbReference type="GO" id="GO:0005829">
    <property type="term" value="C:cytosol"/>
    <property type="evidence" value="ECO:0007669"/>
    <property type="project" value="TreeGrafter"/>
</dbReference>
<reference evidence="2 4" key="2">
    <citation type="submission" date="2018-12" db="EMBL/GenBank/DDBJ databases">
        <title>Legionella sp,whole genome shotgun sequence.</title>
        <authorList>
            <person name="Wu H."/>
        </authorList>
    </citation>
    <scope>NUCLEOTIDE SEQUENCE [LARGE SCALE GENOMIC DNA]</scope>
    <source>
        <strain evidence="4">km489</strain>
        <strain evidence="2">Km489</strain>
    </source>
</reference>
<reference evidence="1 3" key="1">
    <citation type="submission" date="2018-05" db="EMBL/GenBank/DDBJ databases">
        <title>Legionella qingyii sp.nov., whole genome shotgun sequence.</title>
        <authorList>
            <person name="Wu H."/>
            <person name="Zhu Q."/>
            <person name="Hu C."/>
        </authorList>
    </citation>
    <scope>NUCLEOTIDE SEQUENCE [LARGE SCALE GENOMIC DNA]</scope>
    <source>
        <strain evidence="1 3">HEB18</strain>
    </source>
</reference>
<dbReference type="Proteomes" id="UP000247152">
    <property type="component" value="Unassembled WGS sequence"/>
</dbReference>
<evidence type="ECO:0000313" key="3">
    <source>
        <dbReference type="Proteomes" id="UP000247152"/>
    </source>
</evidence>
<comment type="caution">
    <text evidence="1">The sequence shown here is derived from an EMBL/GenBank/DDBJ whole genome shotgun (WGS) entry which is preliminary data.</text>
</comment>
<dbReference type="InterPro" id="IPR050155">
    <property type="entry name" value="HAD-like_hydrolase_sf"/>
</dbReference>
<dbReference type="InterPro" id="IPR041492">
    <property type="entry name" value="HAD_2"/>
</dbReference>
<dbReference type="SFLD" id="SFLDS00003">
    <property type="entry name" value="Haloacid_Dehalogenase"/>
    <property type="match status" value="1"/>
</dbReference>
<dbReference type="Pfam" id="PF13419">
    <property type="entry name" value="HAD_2"/>
    <property type="match status" value="1"/>
</dbReference>
<dbReference type="GO" id="GO:0006281">
    <property type="term" value="P:DNA repair"/>
    <property type="evidence" value="ECO:0007669"/>
    <property type="project" value="TreeGrafter"/>
</dbReference>
<dbReference type="InterPro" id="IPR023198">
    <property type="entry name" value="PGP-like_dom2"/>
</dbReference>
<proteinExistence type="predicted"/>
<dbReference type="OrthoDB" id="9782449at2"/>
<dbReference type="SUPFAM" id="SSF56784">
    <property type="entry name" value="HAD-like"/>
    <property type="match status" value="1"/>
</dbReference>
<accession>A0A317U6A5</accession>
<dbReference type="PANTHER" id="PTHR43434">
    <property type="entry name" value="PHOSPHOGLYCOLATE PHOSPHATASE"/>
    <property type="match status" value="1"/>
</dbReference>
<sequence length="214" mass="24854">MINRKFNLIFDFDGTLADSFPIAIEQLTLLANELNLRKIEPSELEILRNLTSKELIHYLKIPFYKLPYLMHRAREQMKKEIPILSTFIDLPEVLNELKRLDCAMGIVTSNSLANVSAWLEQHQMQNIFNFIHAESSYFGKGYLLKKAIKSYSMKLDDTFYIGDETRDIEAAKKCHIHSIAVTWGFNSESLLTRYNPTHIARNPQNILTIVNELF</sequence>
<evidence type="ECO:0000313" key="1">
    <source>
        <dbReference type="EMBL" id="PWY56718.1"/>
    </source>
</evidence>
<dbReference type="EMBL" id="RZGX01000007">
    <property type="protein sequence ID" value="RUR23727.1"/>
    <property type="molecule type" value="Genomic_DNA"/>
</dbReference>
<dbReference type="Gene3D" id="3.40.50.1000">
    <property type="entry name" value="HAD superfamily/HAD-like"/>
    <property type="match status" value="1"/>
</dbReference>
<dbReference type="RefSeq" id="WP_110141810.1">
    <property type="nucleotide sequence ID" value="NZ_QHJG01000006.1"/>
</dbReference>
<dbReference type="GO" id="GO:0008967">
    <property type="term" value="F:phosphoglycolate phosphatase activity"/>
    <property type="evidence" value="ECO:0007669"/>
    <property type="project" value="TreeGrafter"/>
</dbReference>
<dbReference type="Proteomes" id="UP000287374">
    <property type="component" value="Unassembled WGS sequence"/>
</dbReference>
<gene>
    <name evidence="1" type="ORF">DGG96_04740</name>
    <name evidence="2" type="ORF">ELY20_06875</name>
</gene>
<dbReference type="Gene3D" id="1.10.150.240">
    <property type="entry name" value="Putative phosphatase, domain 2"/>
    <property type="match status" value="1"/>
</dbReference>
<dbReference type="EMBL" id="QHJG01000006">
    <property type="protein sequence ID" value="PWY56718.1"/>
    <property type="molecule type" value="Genomic_DNA"/>
</dbReference>
<evidence type="ECO:0000313" key="4">
    <source>
        <dbReference type="Proteomes" id="UP000287374"/>
    </source>
</evidence>
<keyword evidence="4" id="KW-1185">Reference proteome</keyword>
<organism evidence="1 3">
    <name type="scientific">Legionella qingyii</name>
    <dbReference type="NCBI Taxonomy" id="2184757"/>
    <lineage>
        <taxon>Bacteria</taxon>
        <taxon>Pseudomonadati</taxon>
        <taxon>Pseudomonadota</taxon>
        <taxon>Gammaproteobacteria</taxon>
        <taxon>Legionellales</taxon>
        <taxon>Legionellaceae</taxon>
        <taxon>Legionella</taxon>
    </lineage>
</organism>
<dbReference type="PANTHER" id="PTHR43434:SF13">
    <property type="entry name" value="PHOSPHOGLYCOLATE PHOSPHATASE"/>
    <property type="match status" value="1"/>
</dbReference>
<protein>
    <submittedName>
        <fullName evidence="1">Haloacid dehalogenase</fullName>
    </submittedName>
</protein>
<dbReference type="SFLD" id="SFLDG01129">
    <property type="entry name" value="C1.5:_HAD__Beta-PGM__Phosphata"/>
    <property type="match status" value="1"/>
</dbReference>
<dbReference type="AlphaFoldDB" id="A0A317U6A5"/>
<name>A0A317U6A5_9GAMM</name>